<dbReference type="STRING" id="1759059.ATE48_07360"/>
<dbReference type="InParanoid" id="A0A1B1AGQ9"/>
<organism evidence="3 4">
    <name type="scientific">Candidatus Viadribacter manganicus</name>
    <dbReference type="NCBI Taxonomy" id="1759059"/>
    <lineage>
        <taxon>Bacteria</taxon>
        <taxon>Pseudomonadati</taxon>
        <taxon>Pseudomonadota</taxon>
        <taxon>Alphaproteobacteria</taxon>
        <taxon>Hyphomonadales</taxon>
        <taxon>Hyphomonadaceae</taxon>
        <taxon>Candidatus Viadribacter</taxon>
    </lineage>
</organism>
<dbReference type="PANTHER" id="PTHR43157">
    <property type="entry name" value="PHOSPHATIDYLINOSITOL-GLYCAN BIOSYNTHESIS CLASS F PROTEIN-RELATED"/>
    <property type="match status" value="1"/>
</dbReference>
<keyword evidence="4" id="KW-1185">Reference proteome</keyword>
<gene>
    <name evidence="3" type="ORF">ATE48_07360</name>
</gene>
<dbReference type="Gene3D" id="3.40.50.720">
    <property type="entry name" value="NAD(P)-binding Rossmann-like Domain"/>
    <property type="match status" value="1"/>
</dbReference>
<dbReference type="NCBIfam" id="NF004846">
    <property type="entry name" value="PRK06197.1"/>
    <property type="match status" value="1"/>
</dbReference>
<evidence type="ECO:0000313" key="3">
    <source>
        <dbReference type="EMBL" id="ANP45749.1"/>
    </source>
</evidence>
<evidence type="ECO:0000256" key="1">
    <source>
        <dbReference type="ARBA" id="ARBA00023002"/>
    </source>
</evidence>
<reference evidence="3 4" key="1">
    <citation type="submission" date="2015-11" db="EMBL/GenBank/DDBJ databases">
        <title>Whole-Genome Sequence of Candidatus Oderbacter manganicum from the National Park Lower Oder Valley, Germany.</title>
        <authorList>
            <person name="Braun B."/>
            <person name="Liere K."/>
            <person name="Szewzyk U."/>
        </authorList>
    </citation>
    <scope>NUCLEOTIDE SEQUENCE [LARGE SCALE GENOMIC DNA]</scope>
    <source>
        <strain evidence="3 4">OTSz_A_272</strain>
    </source>
</reference>
<dbReference type="RefSeq" id="WP_228126841.1">
    <property type="nucleotide sequence ID" value="NZ_CP013244.1"/>
</dbReference>
<dbReference type="PRINTS" id="PR00080">
    <property type="entry name" value="SDRFAMILY"/>
</dbReference>
<dbReference type="PANTHER" id="PTHR43157:SF54">
    <property type="entry name" value="RETINOL DEHYDROGENASE 12-LIKE ISOFORM X1-RELATED"/>
    <property type="match status" value="1"/>
</dbReference>
<evidence type="ECO:0008006" key="5">
    <source>
        <dbReference type="Google" id="ProtNLM"/>
    </source>
</evidence>
<dbReference type="SUPFAM" id="SSF51735">
    <property type="entry name" value="NAD(P)-binding Rossmann-fold domains"/>
    <property type="match status" value="1"/>
</dbReference>
<evidence type="ECO:0000313" key="4">
    <source>
        <dbReference type="Proteomes" id="UP000092498"/>
    </source>
</evidence>
<dbReference type="Pfam" id="PF00106">
    <property type="entry name" value="adh_short"/>
    <property type="match status" value="1"/>
</dbReference>
<name>A0A1B1AGQ9_9PROT</name>
<evidence type="ECO:0000256" key="2">
    <source>
        <dbReference type="RuleBase" id="RU000363"/>
    </source>
</evidence>
<dbReference type="InterPro" id="IPR036291">
    <property type="entry name" value="NAD(P)-bd_dom_sf"/>
</dbReference>
<comment type="similarity">
    <text evidence="2">Belongs to the short-chain dehydrogenases/reductases (SDR) family.</text>
</comment>
<protein>
    <recommendedName>
        <fullName evidence="5">Short-chain dehydrogenase</fullName>
    </recommendedName>
</protein>
<dbReference type="PRINTS" id="PR00081">
    <property type="entry name" value="GDHRDH"/>
</dbReference>
<dbReference type="EMBL" id="CP013244">
    <property type="protein sequence ID" value="ANP45749.1"/>
    <property type="molecule type" value="Genomic_DNA"/>
</dbReference>
<accession>A0A1B1AGQ9</accession>
<dbReference type="InterPro" id="IPR002347">
    <property type="entry name" value="SDR_fam"/>
</dbReference>
<dbReference type="Proteomes" id="UP000092498">
    <property type="component" value="Chromosome"/>
</dbReference>
<dbReference type="KEGG" id="cbot:ATE48_07360"/>
<keyword evidence="1" id="KW-0560">Oxidoreductase</keyword>
<dbReference type="GO" id="GO:0016491">
    <property type="term" value="F:oxidoreductase activity"/>
    <property type="evidence" value="ECO:0007669"/>
    <property type="project" value="UniProtKB-KW"/>
</dbReference>
<proteinExistence type="inferred from homology"/>
<dbReference type="AlphaFoldDB" id="A0A1B1AGQ9"/>
<sequence length="374" mass="39923">MSGWARARLQVLQRQAIALGPGSKKATNNQMDQSLKARGAELRAAQLFPMKGAQRGLKMDAEAGQAPANWGEGDIGDQTGKVVFITGANIGLGFEAARMLSERGARILMACRDESKAREAMAAIKRRNGRAALDFVGLDLADLEQVAGVPEHVKTLGVSSIDVLLNNAGVMMPPKRQETKQGYELQFGVNHLAHFALTRLLFPMLAPQARVVTVASIADRRGDIRWDDPQWRKGYTPSASYGQSKTANLLFTLELSRRLQAAGSAIMALGAHPGVAMTNLATSSTLGPWLWLVKPLVAIGIGPKVQSPAMGALPEVYAAVGAVEPGAYFGPAQRTFGPPARAESHKAQHSGDAAAARRLWSLSEELTGAKFEVV</sequence>